<feature type="repeat" description="ANK" evidence="3">
    <location>
        <begin position="71"/>
        <end position="106"/>
    </location>
</feature>
<feature type="repeat" description="ANK" evidence="3">
    <location>
        <begin position="424"/>
        <end position="457"/>
    </location>
</feature>
<dbReference type="EMBL" id="KX857215">
    <property type="protein sequence ID" value="ARE67366.1"/>
    <property type="molecule type" value="Genomic_DNA"/>
</dbReference>
<dbReference type="PROSITE" id="PS50297">
    <property type="entry name" value="ANK_REP_REGION"/>
    <property type="match status" value="7"/>
</dbReference>
<dbReference type="PRINTS" id="PR01415">
    <property type="entry name" value="ANKYRIN"/>
</dbReference>
<proteinExistence type="predicted"/>
<dbReference type="Pfam" id="PF09372">
    <property type="entry name" value="PRANC"/>
    <property type="match status" value="1"/>
</dbReference>
<reference evidence="5" key="1">
    <citation type="journal article" date="2017" name="BMC Genomics">
        <title>Genomic characterization of two novel pathogenic avipoxviruses isolated from pacific shearwaters (Ardenna spp.).</title>
        <authorList>
            <person name="Sarker S."/>
            <person name="Das S."/>
            <person name="Lavers J.L."/>
            <person name="Hutton I."/>
            <person name="Helbig K."/>
            <person name="Imbery J."/>
            <person name="Upton C."/>
            <person name="Raidal S.R."/>
        </authorList>
    </citation>
    <scope>NUCLEOTIDE SEQUENCE [LARGE SCALE GENOMIC DNA]</scope>
    <source>
        <strain evidence="5">SWPV-2</strain>
    </source>
</reference>
<organism evidence="5">
    <name type="scientific">Shearwaterpox virus</name>
    <dbReference type="NCBI Taxonomy" id="1974596"/>
    <lineage>
        <taxon>Viruses</taxon>
        <taxon>Varidnaviria</taxon>
        <taxon>Bamfordvirae</taxon>
        <taxon>Nucleocytoviricota</taxon>
        <taxon>Pokkesviricetes</taxon>
        <taxon>Chitovirales</taxon>
        <taxon>Poxviridae</taxon>
        <taxon>Chordopoxvirinae</taxon>
        <taxon>Avipoxvirus</taxon>
        <taxon>Avipoxvirus canarypox</taxon>
        <taxon>Canarypox virus</taxon>
    </lineage>
</organism>
<feature type="repeat" description="ANK" evidence="3">
    <location>
        <begin position="107"/>
        <end position="134"/>
    </location>
</feature>
<dbReference type="Pfam" id="PF00023">
    <property type="entry name" value="Ank"/>
    <property type="match status" value="1"/>
</dbReference>
<dbReference type="SMART" id="SM00248">
    <property type="entry name" value="ANK"/>
    <property type="match status" value="12"/>
</dbReference>
<accession>A0A1V0QGA0</accession>
<keyword evidence="1" id="KW-0677">Repeat</keyword>
<feature type="repeat" description="ANK" evidence="3">
    <location>
        <begin position="36"/>
        <end position="68"/>
    </location>
</feature>
<keyword evidence="2 3" id="KW-0040">ANK repeat</keyword>
<dbReference type="InterPro" id="IPR018272">
    <property type="entry name" value="PRANC_domain"/>
</dbReference>
<dbReference type="InterPro" id="IPR002110">
    <property type="entry name" value="Ankyrin_rpt"/>
</dbReference>
<evidence type="ECO:0000256" key="3">
    <source>
        <dbReference type="PROSITE-ProRule" id="PRU00023"/>
    </source>
</evidence>
<sequence>MEHDELYNIMLTGSDSDILNAIGKYIPTANSCYVYNPVLPLHQAVSAKKINIVKILLDKGHNVNSKDTYYEGYYPIHLLAKNKSEDDIPIAKLLLERGADIEAKDNNGYTILHIAARKGKTHLVKFFLLHGAKIRPDTCNTLMMSAVYSKNIRTVRYIIDYDRTLLDANAIIPALSNNDNEMLQFLIDSGVDINQKNRYGNTALHYAIEKNKKIKLIETLVNNNADVNATDIKGLTPLYIVTNPSYVSKHNPCIASINNKCLYCNSDNIYNEYETMFNISKILIERGANVNITNKSKTTPLHNACKSTFMIKIVKLLIDNGANINAVDDYGITPLNYACTSPYYIRYETSDIVREKIMLYKEDITCYSYDVDVIINTLIEGGADVNFIDKYGRTPLHYAAVSYHVKIVESLINHGSKLLVVDNKGNTPLHYACSNYSCLEIVKYFIDKGINVNTRNLLGKTPLFYAMYIPEIVSVLLHNGASVNILDYRNNTPLNNEYIQNLPVTHSMYKMYLKSLECVVKFVVLEGNAIKDSSYFSNVKILDNFENIKHLKKICEEELETMKIVKVNSEYSIYDIVYGNDIQVNRFTKDIDVSIFKQYDSYITKFINKIIYRNELLTKCLVYLEDLLSKSSNWNSLPIETKYQIVSCMKNYELESFITSNSNNHTSITEI</sequence>
<feature type="domain" description="PRANC" evidence="4">
    <location>
        <begin position="569"/>
        <end position="657"/>
    </location>
</feature>
<dbReference type="Pfam" id="PF12796">
    <property type="entry name" value="Ank_2"/>
    <property type="match status" value="4"/>
</dbReference>
<evidence type="ECO:0000313" key="5">
    <source>
        <dbReference type="EMBL" id="ARE67366.1"/>
    </source>
</evidence>
<feature type="repeat" description="ANK" evidence="3">
    <location>
        <begin position="296"/>
        <end position="329"/>
    </location>
</feature>
<feature type="repeat" description="ANK" evidence="3">
    <location>
        <begin position="199"/>
        <end position="232"/>
    </location>
</feature>
<name>A0A1V0QGA0_CNPV</name>
<gene>
    <name evidence="5" type="primary">SWPV2-138</name>
</gene>
<dbReference type="InterPro" id="IPR036770">
    <property type="entry name" value="Ankyrin_rpt-contain_sf"/>
</dbReference>
<dbReference type="PROSITE" id="PS50088">
    <property type="entry name" value="ANK_REPEAT"/>
    <property type="match status" value="7"/>
</dbReference>
<dbReference type="InterPro" id="IPR050745">
    <property type="entry name" value="Multifunctional_regulatory"/>
</dbReference>
<evidence type="ECO:0000256" key="2">
    <source>
        <dbReference type="ARBA" id="ARBA00023043"/>
    </source>
</evidence>
<evidence type="ECO:0000256" key="1">
    <source>
        <dbReference type="ARBA" id="ARBA00022737"/>
    </source>
</evidence>
<dbReference type="Proteomes" id="UP000319767">
    <property type="component" value="Segment"/>
</dbReference>
<feature type="repeat" description="ANK" evidence="3">
    <location>
        <begin position="391"/>
        <end position="423"/>
    </location>
</feature>
<protein>
    <submittedName>
        <fullName evidence="5">SWPV2-ORF138</fullName>
    </submittedName>
</protein>
<evidence type="ECO:0000259" key="4">
    <source>
        <dbReference type="Pfam" id="PF09372"/>
    </source>
</evidence>
<dbReference type="PANTHER" id="PTHR24189">
    <property type="entry name" value="MYOTROPHIN"/>
    <property type="match status" value="1"/>
</dbReference>
<dbReference type="SUPFAM" id="SSF48403">
    <property type="entry name" value="Ankyrin repeat"/>
    <property type="match status" value="2"/>
</dbReference>
<dbReference type="Gene3D" id="1.25.40.20">
    <property type="entry name" value="Ankyrin repeat-containing domain"/>
    <property type="match status" value="5"/>
</dbReference>
<dbReference type="PANTHER" id="PTHR24189:SF50">
    <property type="entry name" value="ANKYRIN REPEAT AND SOCS BOX PROTEIN 2"/>
    <property type="match status" value="1"/>
</dbReference>